<dbReference type="AlphaFoldDB" id="W7EDI0"/>
<keyword evidence="2" id="KW-0812">Transmembrane</keyword>
<feature type="compositionally biased region" description="Polar residues" evidence="1">
    <location>
        <begin position="229"/>
        <end position="241"/>
    </location>
</feature>
<dbReference type="RefSeq" id="XP_014558054.1">
    <property type="nucleotide sequence ID" value="XM_014702568.1"/>
</dbReference>
<dbReference type="Proteomes" id="UP000054337">
    <property type="component" value="Unassembled WGS sequence"/>
</dbReference>
<feature type="compositionally biased region" description="Polar residues" evidence="1">
    <location>
        <begin position="528"/>
        <end position="542"/>
    </location>
</feature>
<feature type="compositionally biased region" description="Basic and acidic residues" evidence="1">
    <location>
        <begin position="57"/>
        <end position="66"/>
    </location>
</feature>
<feature type="transmembrane region" description="Helical" evidence="2">
    <location>
        <begin position="698"/>
        <end position="718"/>
    </location>
</feature>
<dbReference type="OrthoDB" id="4153178at2759"/>
<gene>
    <name evidence="3" type="ORF">COCVIDRAFT_25386</name>
</gene>
<proteinExistence type="predicted"/>
<accession>W7EDI0</accession>
<feature type="compositionally biased region" description="Low complexity" evidence="1">
    <location>
        <begin position="406"/>
        <end position="417"/>
    </location>
</feature>
<keyword evidence="4" id="KW-1185">Reference proteome</keyword>
<evidence type="ECO:0000313" key="4">
    <source>
        <dbReference type="Proteomes" id="UP000054337"/>
    </source>
</evidence>
<feature type="region of interest" description="Disordered" evidence="1">
    <location>
        <begin position="1"/>
        <end position="305"/>
    </location>
</feature>
<feature type="compositionally biased region" description="Low complexity" evidence="1">
    <location>
        <begin position="282"/>
        <end position="304"/>
    </location>
</feature>
<dbReference type="HOGENOM" id="CLU_380397_0_0_1"/>
<name>W7EDI0_BIPV3</name>
<keyword evidence="2" id="KW-1133">Transmembrane helix</keyword>
<protein>
    <submittedName>
        <fullName evidence="3">Uncharacterized protein</fullName>
    </submittedName>
</protein>
<evidence type="ECO:0000256" key="1">
    <source>
        <dbReference type="SAM" id="MobiDB-lite"/>
    </source>
</evidence>
<feature type="compositionally biased region" description="Polar residues" evidence="1">
    <location>
        <begin position="1"/>
        <end position="15"/>
    </location>
</feature>
<feature type="region of interest" description="Disordered" evidence="1">
    <location>
        <begin position="355"/>
        <end position="459"/>
    </location>
</feature>
<evidence type="ECO:0000256" key="2">
    <source>
        <dbReference type="SAM" id="Phobius"/>
    </source>
</evidence>
<sequence>MSSSNQRAKTPTALTLPQGPRFSPPKSPSKDSSPVRRPLHERSNSQANQHSSPTIRLVHDTPDDIYQKYPVPSEPSQILSPPRHAPGYGFERPERPGSRVSSNSQVASVVAKFEASRVQTPQPIVSRKKGVRHSAATSTSEEDTFVSSAFTPSSVRFSQDSTAPSSPPPEFDDGDTLDVLQEEPRSQRPTIRAVPPSSSGGDSFESRNRALTPKASAASFASTILAAHPSSSGHGGNTSRLSIGPPLPQGDESTPSSDFQAGRSALTSDTDNRQHVLKPQQSTDSITFSDISSTSIEPTTSPISHEASTVSFASGVRINYPIVRVPSSSTLRAESQNQASLVSRMQDRSSLHQWSSQLSTIPSASERDSRSIARGSRSFGARSHSQESYSASGRTNIPRRRGQTVSSAQSSLDNASSEAHSEYSAVPQPLFSPASKSSLDDNNSEHLDTISPLPSSVPLRVKNSGYLRKANSVESMSMDETSRPVSAQSSVSIFLANNIPAWARAYYQKGERISGGAPESEYAESVVQEMSQSGRSHTPSESNYPPNIYRPRNRPRHRAASFADTVSLADDAQSIDGAAHGAGARMYHIRQYSTPHLRTDRRGDTRYSAWNAPSLDADVHVTLLGRQNRQILLFCLGFICPLSWIVASFLPLPLNPNHMAGASTSSQADLEQQFAQSVGPVDDKAFQKATWWRNLNRVMSGVGTLLIGVIIAVFSPTICRQQKLLIYGPLPAAFLVMYMCRCTGYPST</sequence>
<feature type="compositionally biased region" description="Polar residues" evidence="1">
    <location>
        <begin position="386"/>
        <end position="395"/>
    </location>
</feature>
<keyword evidence="2" id="KW-0472">Membrane</keyword>
<evidence type="ECO:0000313" key="3">
    <source>
        <dbReference type="EMBL" id="EUN28518.1"/>
    </source>
</evidence>
<feature type="compositionally biased region" description="Polar residues" evidence="1">
    <location>
        <begin position="44"/>
        <end position="54"/>
    </location>
</feature>
<feature type="compositionally biased region" description="Low complexity" evidence="1">
    <location>
        <begin position="98"/>
        <end position="110"/>
    </location>
</feature>
<feature type="region of interest" description="Disordered" evidence="1">
    <location>
        <begin position="514"/>
        <end position="554"/>
    </location>
</feature>
<feature type="transmembrane region" description="Helical" evidence="2">
    <location>
        <begin position="631"/>
        <end position="650"/>
    </location>
</feature>
<dbReference type="EMBL" id="KI968720">
    <property type="protein sequence ID" value="EUN28518.1"/>
    <property type="molecule type" value="Genomic_DNA"/>
</dbReference>
<organism evidence="3 4">
    <name type="scientific">Bipolaris victoriae (strain FI3)</name>
    <name type="common">Victoria blight of oats agent</name>
    <name type="synonym">Cochliobolus victoriae</name>
    <dbReference type="NCBI Taxonomy" id="930091"/>
    <lineage>
        <taxon>Eukaryota</taxon>
        <taxon>Fungi</taxon>
        <taxon>Dikarya</taxon>
        <taxon>Ascomycota</taxon>
        <taxon>Pezizomycotina</taxon>
        <taxon>Dothideomycetes</taxon>
        <taxon>Pleosporomycetidae</taxon>
        <taxon>Pleosporales</taxon>
        <taxon>Pleosporineae</taxon>
        <taxon>Pleosporaceae</taxon>
        <taxon>Bipolaris</taxon>
    </lineage>
</organism>
<feature type="transmembrane region" description="Helical" evidence="2">
    <location>
        <begin position="724"/>
        <end position="740"/>
    </location>
</feature>
<dbReference type="GeneID" id="26253498"/>
<reference evidence="3 4" key="1">
    <citation type="journal article" date="2013" name="PLoS Genet.">
        <title>Comparative genome structure, secondary metabolite, and effector coding capacity across Cochliobolus pathogens.</title>
        <authorList>
            <person name="Condon B.J."/>
            <person name="Leng Y."/>
            <person name="Wu D."/>
            <person name="Bushley K.E."/>
            <person name="Ohm R.A."/>
            <person name="Otillar R."/>
            <person name="Martin J."/>
            <person name="Schackwitz W."/>
            <person name="Grimwood J."/>
            <person name="MohdZainudin N."/>
            <person name="Xue C."/>
            <person name="Wang R."/>
            <person name="Manning V.A."/>
            <person name="Dhillon B."/>
            <person name="Tu Z.J."/>
            <person name="Steffenson B.J."/>
            <person name="Salamov A."/>
            <person name="Sun H."/>
            <person name="Lowry S."/>
            <person name="LaButti K."/>
            <person name="Han J."/>
            <person name="Copeland A."/>
            <person name="Lindquist E."/>
            <person name="Barry K."/>
            <person name="Schmutz J."/>
            <person name="Baker S.E."/>
            <person name="Ciuffetti L.M."/>
            <person name="Grigoriev I.V."/>
            <person name="Zhong S."/>
            <person name="Turgeon B.G."/>
        </authorList>
    </citation>
    <scope>NUCLEOTIDE SEQUENCE [LARGE SCALE GENOMIC DNA]</scope>
    <source>
        <strain evidence="3 4">FI3</strain>
    </source>
</reference>
<feature type="compositionally biased region" description="Polar residues" evidence="1">
    <location>
        <begin position="251"/>
        <end position="269"/>
    </location>
</feature>
<feature type="compositionally biased region" description="Polar residues" evidence="1">
    <location>
        <begin position="135"/>
        <end position="164"/>
    </location>
</feature>